<feature type="transmembrane region" description="Helical" evidence="8">
    <location>
        <begin position="503"/>
        <end position="525"/>
    </location>
</feature>
<keyword evidence="3" id="KW-1003">Cell membrane</keyword>
<evidence type="ECO:0000256" key="4">
    <source>
        <dbReference type="ARBA" id="ARBA00022692"/>
    </source>
</evidence>
<evidence type="ECO:0000313" key="10">
    <source>
        <dbReference type="Proteomes" id="UP001642484"/>
    </source>
</evidence>
<keyword evidence="5 8" id="KW-1133">Transmembrane helix</keyword>
<organism evidence="9 10">
    <name type="scientific">Durusdinium trenchii</name>
    <dbReference type="NCBI Taxonomy" id="1381693"/>
    <lineage>
        <taxon>Eukaryota</taxon>
        <taxon>Sar</taxon>
        <taxon>Alveolata</taxon>
        <taxon>Dinophyceae</taxon>
        <taxon>Suessiales</taxon>
        <taxon>Symbiodiniaceae</taxon>
        <taxon>Durusdinium</taxon>
    </lineage>
</organism>
<feature type="compositionally biased region" description="Basic and acidic residues" evidence="7">
    <location>
        <begin position="719"/>
        <end position="729"/>
    </location>
</feature>
<keyword evidence="6 8" id="KW-0472">Membrane</keyword>
<comment type="subcellular location">
    <subcellularLocation>
        <location evidence="1">Cell membrane</location>
        <topology evidence="1">Multi-pass membrane protein</topology>
    </subcellularLocation>
</comment>
<feature type="transmembrane region" description="Helical" evidence="8">
    <location>
        <begin position="383"/>
        <end position="400"/>
    </location>
</feature>
<feature type="compositionally biased region" description="Polar residues" evidence="7">
    <location>
        <begin position="682"/>
        <end position="691"/>
    </location>
</feature>
<feature type="region of interest" description="Disordered" evidence="7">
    <location>
        <begin position="671"/>
        <end position="702"/>
    </location>
</feature>
<evidence type="ECO:0000256" key="1">
    <source>
        <dbReference type="ARBA" id="ARBA00004651"/>
    </source>
</evidence>
<dbReference type="EMBL" id="CAXAMN010000214">
    <property type="protein sequence ID" value="CAK8987003.1"/>
    <property type="molecule type" value="Genomic_DNA"/>
</dbReference>
<feature type="region of interest" description="Disordered" evidence="7">
    <location>
        <begin position="620"/>
        <end position="643"/>
    </location>
</feature>
<sequence>MGPASQRGIWLPNLRRPDVSARHMANLLDAKARNALSACRGLRVLGSSWVFLLSLALLNRCLLGMSIKAVVEMLRAHRDGNVVAFLIGALSTVLLQSSSQSLDIAGEMVSDQVEVQSGILFAIGTSVGASGLPVLVAMMPGCRLHLTRAVWGIASFQFLKLMTLAASGLLLVPAEILSRGQLLGFTSQMVQSMASINFHYVNPATWVVQPLSNLLVRINDWRLKAYILGPPAQHILEAGAAGCPRDGGCAYSCLSNRLHDVWRAVDATFYDLQQCDVLNTAANNTHYSCSEEHPWCIRSGETFWRQVVEQGIIEVGGVLCGLITGTVFLYAACQFLLRDLAHSSAGGRVSRCYVLLEKAIAVPDVLACFGIIVFTLLLMHDSVFVACILTPLAGVGMLPASKMMCWVMAAQVGESLAMIAKGATQQPFSRGVVQLAWVQLFCSILAILITALPFMRRLACHCSLICATACHEFLVFVSIAVVGIPAILAGIFALTVLWDSSPSFTVCIMLVVLPLVISAIVWICLRSDWLLPVEVREEVREECQTQTPMASPAGPTFLSSFSPHVRSPPSGRTLPAKSPSPSPAPTSPLSPMPNLEMIAEDREDPIGNERNERTIGPKITAPLPVMPVVPRSSRPSGGSDDTYSSADAGIVTMAADWTPDITSRLGRAGMTPVRADSDESNAEPTQLSEATGANLEPEHVEPEAQGFWPGLWRQERHAISASPEDRDRPCTGPGIGSNQPGSWGSSLQVLTSRLRVSSTPISVCGSEESC</sequence>
<feature type="compositionally biased region" description="Pro residues" evidence="7">
    <location>
        <begin position="578"/>
        <end position="591"/>
    </location>
</feature>
<dbReference type="InterPro" id="IPR003841">
    <property type="entry name" value="Na/Pi_transpt"/>
</dbReference>
<feature type="transmembrane region" description="Helical" evidence="8">
    <location>
        <begin position="119"/>
        <end position="138"/>
    </location>
</feature>
<feature type="transmembrane region" description="Helical" evidence="8">
    <location>
        <begin position="150"/>
        <end position="172"/>
    </location>
</feature>
<feature type="compositionally biased region" description="Low complexity" evidence="7">
    <location>
        <begin position="628"/>
        <end position="641"/>
    </location>
</feature>
<evidence type="ECO:0000256" key="6">
    <source>
        <dbReference type="ARBA" id="ARBA00023136"/>
    </source>
</evidence>
<evidence type="ECO:0000256" key="3">
    <source>
        <dbReference type="ARBA" id="ARBA00022475"/>
    </source>
</evidence>
<protein>
    <recommendedName>
        <fullName evidence="11">Solute carrier family 40 protein</fullName>
    </recommendedName>
</protein>
<evidence type="ECO:0000256" key="5">
    <source>
        <dbReference type="ARBA" id="ARBA00022989"/>
    </source>
</evidence>
<accession>A0ABP0HB31</accession>
<evidence type="ECO:0000256" key="2">
    <source>
        <dbReference type="ARBA" id="ARBA00005808"/>
    </source>
</evidence>
<feature type="region of interest" description="Disordered" evidence="7">
    <location>
        <begin position="719"/>
        <end position="744"/>
    </location>
</feature>
<feature type="region of interest" description="Disordered" evidence="7">
    <location>
        <begin position="561"/>
        <end position="593"/>
    </location>
</feature>
<name>A0ABP0HB31_9DINO</name>
<dbReference type="Proteomes" id="UP001642484">
    <property type="component" value="Unassembled WGS sequence"/>
</dbReference>
<comment type="caution">
    <text evidence="9">The sequence shown here is derived from an EMBL/GenBank/DDBJ whole genome shotgun (WGS) entry which is preliminary data.</text>
</comment>
<feature type="transmembrane region" description="Helical" evidence="8">
    <location>
        <begin position="435"/>
        <end position="452"/>
    </location>
</feature>
<feature type="transmembrane region" description="Helical" evidence="8">
    <location>
        <begin position="315"/>
        <end position="337"/>
    </location>
</feature>
<keyword evidence="10" id="KW-1185">Reference proteome</keyword>
<evidence type="ECO:0000256" key="7">
    <source>
        <dbReference type="SAM" id="MobiDB-lite"/>
    </source>
</evidence>
<keyword evidence="4 8" id="KW-0812">Transmembrane</keyword>
<dbReference type="PANTHER" id="PTHR10010">
    <property type="entry name" value="SOLUTE CARRIER FAMILY 34 SODIUM PHOSPHATE , MEMBER 2-RELATED"/>
    <property type="match status" value="1"/>
</dbReference>
<comment type="similarity">
    <text evidence="2">Belongs to the SLC34A transporter family.</text>
</comment>
<feature type="transmembrane region" description="Helical" evidence="8">
    <location>
        <begin position="473"/>
        <end position="497"/>
    </location>
</feature>
<evidence type="ECO:0000313" key="9">
    <source>
        <dbReference type="EMBL" id="CAK8987003.1"/>
    </source>
</evidence>
<evidence type="ECO:0000256" key="8">
    <source>
        <dbReference type="SAM" id="Phobius"/>
    </source>
</evidence>
<reference evidence="9 10" key="1">
    <citation type="submission" date="2024-02" db="EMBL/GenBank/DDBJ databases">
        <authorList>
            <person name="Chen Y."/>
            <person name="Shah S."/>
            <person name="Dougan E. K."/>
            <person name="Thang M."/>
            <person name="Chan C."/>
        </authorList>
    </citation>
    <scope>NUCLEOTIDE SEQUENCE [LARGE SCALE GENOMIC DNA]</scope>
</reference>
<gene>
    <name evidence="9" type="ORF">CCMP2556_LOCUS710</name>
</gene>
<feature type="transmembrane region" description="Helical" evidence="8">
    <location>
        <begin position="358"/>
        <end position="377"/>
    </location>
</feature>
<dbReference type="PANTHER" id="PTHR10010:SF46">
    <property type="entry name" value="SODIUM-DEPENDENT PHOSPHATE TRANSPORT PROTEIN 2B"/>
    <property type="match status" value="1"/>
</dbReference>
<evidence type="ECO:0008006" key="11">
    <source>
        <dbReference type="Google" id="ProtNLM"/>
    </source>
</evidence>
<proteinExistence type="inferred from homology"/>